<dbReference type="Gene3D" id="3.40.50.1000">
    <property type="entry name" value="HAD superfamily/HAD-like"/>
    <property type="match status" value="1"/>
</dbReference>
<keyword evidence="16" id="KW-1185">Reference proteome</keyword>
<dbReference type="EC" id="3.1.3.3" evidence="4"/>
<dbReference type="EMBL" id="FRDL01000002">
    <property type="protein sequence ID" value="SHN55509.1"/>
    <property type="molecule type" value="Genomic_DNA"/>
</dbReference>
<comment type="cofactor">
    <cofactor evidence="1">
        <name>Mg(2+)</name>
        <dbReference type="ChEBI" id="CHEBI:18420"/>
    </cofactor>
</comment>
<keyword evidence="6" id="KW-0028">Amino-acid biosynthesis</keyword>
<dbReference type="InterPro" id="IPR023214">
    <property type="entry name" value="HAD_sf"/>
</dbReference>
<dbReference type="UniPathway" id="UPA00135">
    <property type="reaction ID" value="UER00198"/>
</dbReference>
<evidence type="ECO:0000256" key="11">
    <source>
        <dbReference type="ARBA" id="ARBA00031693"/>
    </source>
</evidence>
<dbReference type="InterPro" id="IPR004469">
    <property type="entry name" value="PSP"/>
</dbReference>
<organism evidence="15 16">
    <name type="scientific">Oceanicella actignis</name>
    <dbReference type="NCBI Taxonomy" id="1189325"/>
    <lineage>
        <taxon>Bacteria</taxon>
        <taxon>Pseudomonadati</taxon>
        <taxon>Pseudomonadota</taxon>
        <taxon>Alphaproteobacteria</taxon>
        <taxon>Rhodobacterales</taxon>
        <taxon>Paracoccaceae</taxon>
        <taxon>Oceanicella</taxon>
    </lineage>
</organism>
<comment type="pathway">
    <text evidence="2">Amino-acid biosynthesis; L-serine biosynthesis; L-serine from 3-phospho-D-glycerate: step 3/3.</text>
</comment>
<evidence type="ECO:0000256" key="1">
    <source>
        <dbReference type="ARBA" id="ARBA00001946"/>
    </source>
</evidence>
<dbReference type="SFLD" id="SFLDS00003">
    <property type="entry name" value="Haloacid_Dehalogenase"/>
    <property type="match status" value="1"/>
</dbReference>
<dbReference type="NCBIfam" id="TIGR00338">
    <property type="entry name" value="serB"/>
    <property type="match status" value="1"/>
</dbReference>
<accession>A0A1M7SA94</accession>
<dbReference type="NCBIfam" id="TIGR01488">
    <property type="entry name" value="HAD-SF-IB"/>
    <property type="match status" value="1"/>
</dbReference>
<proteinExistence type="inferred from homology"/>
<dbReference type="STRING" id="1189325.SAMN04488119_103372"/>
<evidence type="ECO:0000256" key="6">
    <source>
        <dbReference type="ARBA" id="ARBA00022605"/>
    </source>
</evidence>
<dbReference type="GO" id="GO:0005737">
    <property type="term" value="C:cytoplasm"/>
    <property type="evidence" value="ECO:0007669"/>
    <property type="project" value="TreeGrafter"/>
</dbReference>
<dbReference type="OrthoDB" id="9792539at2"/>
<dbReference type="SFLD" id="SFLDG01136">
    <property type="entry name" value="C1.6:_Phosphoserine_Phosphatas"/>
    <property type="match status" value="1"/>
</dbReference>
<evidence type="ECO:0000256" key="8">
    <source>
        <dbReference type="ARBA" id="ARBA00022801"/>
    </source>
</evidence>
<dbReference type="SFLD" id="SFLDF00029">
    <property type="entry name" value="phosphoserine_phosphatase"/>
    <property type="match status" value="1"/>
</dbReference>
<evidence type="ECO:0000256" key="14">
    <source>
        <dbReference type="PIRSR" id="PIRSR604469-1"/>
    </source>
</evidence>
<keyword evidence="10" id="KW-0718">Serine biosynthesis</keyword>
<evidence type="ECO:0000256" key="7">
    <source>
        <dbReference type="ARBA" id="ARBA00022723"/>
    </source>
</evidence>
<evidence type="ECO:0000256" key="12">
    <source>
        <dbReference type="ARBA" id="ARBA00048138"/>
    </source>
</evidence>
<feature type="active site" description="Nucleophile" evidence="14">
    <location>
        <position position="85"/>
    </location>
</feature>
<dbReference type="Pfam" id="PF12710">
    <property type="entry name" value="HAD"/>
    <property type="match status" value="1"/>
</dbReference>
<evidence type="ECO:0000256" key="3">
    <source>
        <dbReference type="ARBA" id="ARBA00009184"/>
    </source>
</evidence>
<evidence type="ECO:0000313" key="15">
    <source>
        <dbReference type="EMBL" id="SHN55509.1"/>
    </source>
</evidence>
<dbReference type="GO" id="GO:0000287">
    <property type="term" value="F:magnesium ion binding"/>
    <property type="evidence" value="ECO:0007669"/>
    <property type="project" value="TreeGrafter"/>
</dbReference>
<dbReference type="SUPFAM" id="SSF56784">
    <property type="entry name" value="HAD-like"/>
    <property type="match status" value="1"/>
</dbReference>
<keyword evidence="8" id="KW-0378">Hydrolase</keyword>
<keyword evidence="7" id="KW-0479">Metal-binding</keyword>
<evidence type="ECO:0000256" key="2">
    <source>
        <dbReference type="ARBA" id="ARBA00005135"/>
    </source>
</evidence>
<evidence type="ECO:0000256" key="10">
    <source>
        <dbReference type="ARBA" id="ARBA00023299"/>
    </source>
</evidence>
<dbReference type="RefSeq" id="WP_072746226.1">
    <property type="nucleotide sequence ID" value="NZ_FOHL01000003.1"/>
</dbReference>
<comment type="catalytic activity">
    <reaction evidence="12">
        <text>O-phospho-L-serine + H2O = L-serine + phosphate</text>
        <dbReference type="Rhea" id="RHEA:21208"/>
        <dbReference type="ChEBI" id="CHEBI:15377"/>
        <dbReference type="ChEBI" id="CHEBI:33384"/>
        <dbReference type="ChEBI" id="CHEBI:43474"/>
        <dbReference type="ChEBI" id="CHEBI:57524"/>
        <dbReference type="EC" id="3.1.3.3"/>
    </reaction>
</comment>
<dbReference type="GO" id="GO:0036424">
    <property type="term" value="F:L-phosphoserine phosphatase activity"/>
    <property type="evidence" value="ECO:0007669"/>
    <property type="project" value="InterPro"/>
</dbReference>
<feature type="active site" description="Proton donor" evidence="14">
    <location>
        <position position="87"/>
    </location>
</feature>
<protein>
    <recommendedName>
        <fullName evidence="5">Phosphoserine phosphatase</fullName>
        <ecNumber evidence="4">3.1.3.3</ecNumber>
    </recommendedName>
    <alternativeName>
        <fullName evidence="11">O-phosphoserine phosphohydrolase</fullName>
    </alternativeName>
</protein>
<reference evidence="15 16" key="1">
    <citation type="submission" date="2016-12" db="EMBL/GenBank/DDBJ databases">
        <authorList>
            <person name="Song W.-J."/>
            <person name="Kurnit D.M."/>
        </authorList>
    </citation>
    <scope>NUCLEOTIDE SEQUENCE [LARGE SCALE GENOMIC DNA]</scope>
    <source>
        <strain evidence="15 16">CGMCC 1.10808</strain>
    </source>
</reference>
<sequence>MSHLIVLTSARGVSDAQAEAAARAAGAGAPRRLGRGGVELDLDGAMTPEARAEALARARAALADAEVDVNAVPREGRRKRVLIADMDSTIIPVECIDEIADFAGVKPRVAEITERAMRGELDFDGALRARVALLAGLPAAALDRVLAERISLNPGARTLARTMAAQGAVTALVSGGFTHFAEPVARMAGFARHQANRLRIAEGRLTGEVEEPILGRQAKLEALRALCAEIGASPAEAVAVGDGANDLAMIEAAGLGVAYRAKPAVAACADAALRWSDLSAILHLQGLGEDQFEN</sequence>
<dbReference type="SFLD" id="SFLDG01137">
    <property type="entry name" value="C1.6.1:_Phosphoserine_Phosphat"/>
    <property type="match status" value="1"/>
</dbReference>
<dbReference type="PANTHER" id="PTHR43344:SF2">
    <property type="entry name" value="PHOSPHOSERINE PHOSPHATASE"/>
    <property type="match status" value="1"/>
</dbReference>
<gene>
    <name evidence="15" type="ORF">SAMN05216200_102136</name>
</gene>
<dbReference type="AlphaFoldDB" id="A0A1M7SA94"/>
<evidence type="ECO:0000256" key="9">
    <source>
        <dbReference type="ARBA" id="ARBA00022842"/>
    </source>
</evidence>
<keyword evidence="9" id="KW-0460">Magnesium</keyword>
<evidence type="ECO:0000313" key="16">
    <source>
        <dbReference type="Proteomes" id="UP000184066"/>
    </source>
</evidence>
<comment type="similarity">
    <text evidence="3">Belongs to the HAD-like hydrolase superfamily. SerB family.</text>
</comment>
<evidence type="ECO:0000256" key="13">
    <source>
        <dbReference type="ARBA" id="ARBA00048523"/>
    </source>
</evidence>
<dbReference type="Proteomes" id="UP000184066">
    <property type="component" value="Unassembled WGS sequence"/>
</dbReference>
<evidence type="ECO:0000256" key="5">
    <source>
        <dbReference type="ARBA" id="ARBA00015196"/>
    </source>
</evidence>
<dbReference type="InterPro" id="IPR036412">
    <property type="entry name" value="HAD-like_sf"/>
</dbReference>
<dbReference type="GO" id="GO:0006564">
    <property type="term" value="P:L-serine biosynthetic process"/>
    <property type="evidence" value="ECO:0007669"/>
    <property type="project" value="UniProtKB-KW"/>
</dbReference>
<dbReference type="InterPro" id="IPR050582">
    <property type="entry name" value="HAD-like_SerB"/>
</dbReference>
<comment type="catalytic activity">
    <reaction evidence="13">
        <text>O-phospho-D-serine + H2O = D-serine + phosphate</text>
        <dbReference type="Rhea" id="RHEA:24873"/>
        <dbReference type="ChEBI" id="CHEBI:15377"/>
        <dbReference type="ChEBI" id="CHEBI:35247"/>
        <dbReference type="ChEBI" id="CHEBI:43474"/>
        <dbReference type="ChEBI" id="CHEBI:58680"/>
        <dbReference type="EC" id="3.1.3.3"/>
    </reaction>
</comment>
<dbReference type="PANTHER" id="PTHR43344">
    <property type="entry name" value="PHOSPHOSERINE PHOSPHATASE"/>
    <property type="match status" value="1"/>
</dbReference>
<evidence type="ECO:0000256" key="4">
    <source>
        <dbReference type="ARBA" id="ARBA00012640"/>
    </source>
</evidence>
<name>A0A1M7SA94_9RHOB</name>